<keyword evidence="3 7" id="KW-0378">Hydrolase</keyword>
<dbReference type="SUPFAM" id="SSF53474">
    <property type="entry name" value="alpha/beta-Hydrolases"/>
    <property type="match status" value="1"/>
</dbReference>
<evidence type="ECO:0000259" key="5">
    <source>
        <dbReference type="Pfam" id="PF00561"/>
    </source>
</evidence>
<name>A0ABW6XZR4_9ACTN</name>
<dbReference type="InterPro" id="IPR029058">
    <property type="entry name" value="AB_hydrolase_fold"/>
</dbReference>
<dbReference type="InterPro" id="IPR013595">
    <property type="entry name" value="Pept_S33_TAP-like_C"/>
</dbReference>
<dbReference type="Pfam" id="PF00561">
    <property type="entry name" value="Abhydrolase_1"/>
    <property type="match status" value="1"/>
</dbReference>
<dbReference type="GO" id="GO:0016787">
    <property type="term" value="F:hydrolase activity"/>
    <property type="evidence" value="ECO:0007669"/>
    <property type="project" value="UniProtKB-KW"/>
</dbReference>
<sequence>MTTNRGRKALLLALSAATVAGAALAGGGTAAAAAGRAGATTGLTWGDCAPAVRPLPGQQCATLSVPLDYADPDGERIPLAVSRLPSTRPEARRGTLMVIPGGPGSSGVQRLGQKGAALAKEMDGAYDLVAFDPRGIGGSAKARCGLDEGDRWMMTLRSWPGAGGGIDENVARSKRIAEACARNGGAMLRGLTTANQVRDLEQLRKALGERKLSAWGVSYGTYVAAAYAERYPHRTDRWVLDSSNDPDPKRVARGWLEGMAQGAEDRFPDFADWAAHPDRADEGLRLAERPGDVRAVVMDLAGRLDREPHASVLPGAPGEPARPGPPLTGSMLLQSLQLALYSDGFFPSFAQLVTEALDPQGEPVLPRELAGAMPDDAAAITVGVICNDVNWPASVPAYERAVAKDRERFPLTAGMPANITPCAFWKGGAVEKPVRITDRGPSNILMIQNLRDPATPYSKGMGMRRALGDRARLVSVDHGGHGVYLGNGNACGDQAVTRFLTGGVRPDGDVLCR</sequence>
<dbReference type="InterPro" id="IPR051601">
    <property type="entry name" value="Serine_prot/Carboxylest_S33"/>
</dbReference>
<dbReference type="EMBL" id="JBIBDZ010000012">
    <property type="protein sequence ID" value="MFF5923017.1"/>
    <property type="molecule type" value="Genomic_DNA"/>
</dbReference>
<organism evidence="7 8">
    <name type="scientific">Streptomyces flavochromogenes</name>
    <dbReference type="NCBI Taxonomy" id="68199"/>
    <lineage>
        <taxon>Bacteria</taxon>
        <taxon>Bacillati</taxon>
        <taxon>Actinomycetota</taxon>
        <taxon>Actinomycetes</taxon>
        <taxon>Kitasatosporales</taxon>
        <taxon>Streptomycetaceae</taxon>
        <taxon>Streptomyces</taxon>
    </lineage>
</organism>
<keyword evidence="2 4" id="KW-0732">Signal</keyword>
<reference evidence="7 8" key="1">
    <citation type="submission" date="2024-10" db="EMBL/GenBank/DDBJ databases">
        <title>The Natural Products Discovery Center: Release of the First 8490 Sequenced Strains for Exploring Actinobacteria Biosynthetic Diversity.</title>
        <authorList>
            <person name="Kalkreuter E."/>
            <person name="Kautsar S.A."/>
            <person name="Yang D."/>
            <person name="Bader C.D."/>
            <person name="Teijaro C.N."/>
            <person name="Fluegel L."/>
            <person name="Davis C.M."/>
            <person name="Simpson J.R."/>
            <person name="Lauterbach L."/>
            <person name="Steele A.D."/>
            <person name="Gui C."/>
            <person name="Meng S."/>
            <person name="Li G."/>
            <person name="Viehrig K."/>
            <person name="Ye F."/>
            <person name="Su P."/>
            <person name="Kiefer A.F."/>
            <person name="Nichols A."/>
            <person name="Cepeda A.J."/>
            <person name="Yan W."/>
            <person name="Fan B."/>
            <person name="Jiang Y."/>
            <person name="Adhikari A."/>
            <person name="Zheng C.-J."/>
            <person name="Schuster L."/>
            <person name="Cowan T.M."/>
            <person name="Smanski M.J."/>
            <person name="Chevrette M.G."/>
            <person name="De Carvalho L.P.S."/>
            <person name="Shen B."/>
        </authorList>
    </citation>
    <scope>NUCLEOTIDE SEQUENCE [LARGE SCALE GENOMIC DNA]</scope>
    <source>
        <strain evidence="7 8">NPDC012605</strain>
    </source>
</reference>
<dbReference type="Pfam" id="PF08386">
    <property type="entry name" value="Abhydrolase_4"/>
    <property type="match status" value="1"/>
</dbReference>
<keyword evidence="8" id="KW-1185">Reference proteome</keyword>
<dbReference type="InterPro" id="IPR000073">
    <property type="entry name" value="AB_hydrolase_1"/>
</dbReference>
<evidence type="ECO:0000259" key="6">
    <source>
        <dbReference type="Pfam" id="PF08386"/>
    </source>
</evidence>
<evidence type="ECO:0000256" key="3">
    <source>
        <dbReference type="ARBA" id="ARBA00022801"/>
    </source>
</evidence>
<dbReference type="InterPro" id="IPR006311">
    <property type="entry name" value="TAT_signal"/>
</dbReference>
<dbReference type="Gene3D" id="3.40.50.1820">
    <property type="entry name" value="alpha/beta hydrolase"/>
    <property type="match status" value="1"/>
</dbReference>
<dbReference type="PROSITE" id="PS51318">
    <property type="entry name" value="TAT"/>
    <property type="match status" value="1"/>
</dbReference>
<evidence type="ECO:0000313" key="7">
    <source>
        <dbReference type="EMBL" id="MFF5923017.1"/>
    </source>
</evidence>
<feature type="signal peptide" evidence="4">
    <location>
        <begin position="1"/>
        <end position="25"/>
    </location>
</feature>
<feature type="chain" id="PRO_5045577170" evidence="4">
    <location>
        <begin position="26"/>
        <end position="513"/>
    </location>
</feature>
<proteinExistence type="inferred from homology"/>
<evidence type="ECO:0000256" key="1">
    <source>
        <dbReference type="ARBA" id="ARBA00010088"/>
    </source>
</evidence>
<feature type="domain" description="Peptidase S33 tripeptidyl aminopeptidase-like C-terminal" evidence="6">
    <location>
        <begin position="418"/>
        <end position="512"/>
    </location>
</feature>
<evidence type="ECO:0000313" key="8">
    <source>
        <dbReference type="Proteomes" id="UP001602370"/>
    </source>
</evidence>
<dbReference type="PANTHER" id="PTHR43248">
    <property type="entry name" value="2-SUCCINYL-6-HYDROXY-2,4-CYCLOHEXADIENE-1-CARBOXYLATE SYNTHASE"/>
    <property type="match status" value="1"/>
</dbReference>
<gene>
    <name evidence="7" type="ORF">ACFY8C_32590</name>
</gene>
<comment type="similarity">
    <text evidence="1">Belongs to the peptidase S33 family.</text>
</comment>
<protein>
    <submittedName>
        <fullName evidence="7">Alpha/beta hydrolase</fullName>
    </submittedName>
</protein>
<dbReference type="RefSeq" id="WP_388310495.1">
    <property type="nucleotide sequence ID" value="NZ_JBIBDZ010000012.1"/>
</dbReference>
<evidence type="ECO:0000256" key="4">
    <source>
        <dbReference type="SAM" id="SignalP"/>
    </source>
</evidence>
<accession>A0ABW6XZR4</accession>
<evidence type="ECO:0000256" key="2">
    <source>
        <dbReference type="ARBA" id="ARBA00022729"/>
    </source>
</evidence>
<feature type="domain" description="AB hydrolase-1" evidence="5">
    <location>
        <begin position="95"/>
        <end position="273"/>
    </location>
</feature>
<comment type="caution">
    <text evidence="7">The sequence shown here is derived from an EMBL/GenBank/DDBJ whole genome shotgun (WGS) entry which is preliminary data.</text>
</comment>
<dbReference type="PANTHER" id="PTHR43248:SF29">
    <property type="entry name" value="TRIPEPTIDYL AMINOPEPTIDASE"/>
    <property type="match status" value="1"/>
</dbReference>
<dbReference type="Proteomes" id="UP001602370">
    <property type="component" value="Unassembled WGS sequence"/>
</dbReference>